<dbReference type="Pfam" id="PF00535">
    <property type="entry name" value="Glycos_transf_2"/>
    <property type="match status" value="1"/>
</dbReference>
<evidence type="ECO:0000259" key="1">
    <source>
        <dbReference type="Pfam" id="PF00535"/>
    </source>
</evidence>
<gene>
    <name evidence="2" type="ORF">PG303_10485</name>
</gene>
<evidence type="ECO:0000313" key="3">
    <source>
        <dbReference type="Proteomes" id="UP001284033"/>
    </source>
</evidence>
<comment type="caution">
    <text evidence="2">The sequence shown here is derived from an EMBL/GenBank/DDBJ whole genome shotgun (WGS) entry which is preliminary data.</text>
</comment>
<dbReference type="AlphaFoldDB" id="A0AAP6HH01"/>
<dbReference type="PANTHER" id="PTHR22916">
    <property type="entry name" value="GLYCOSYLTRANSFERASE"/>
    <property type="match status" value="1"/>
</dbReference>
<protein>
    <submittedName>
        <fullName evidence="2">Glycosyltransferase family A protein</fullName>
    </submittedName>
</protein>
<accession>A0AAP6HH01</accession>
<dbReference type="CDD" id="cd00761">
    <property type="entry name" value="Glyco_tranf_GTA_type"/>
    <property type="match status" value="1"/>
</dbReference>
<dbReference type="PANTHER" id="PTHR22916:SF3">
    <property type="entry name" value="UDP-GLCNAC:BETAGAL BETA-1,3-N-ACETYLGLUCOSAMINYLTRANSFERASE-LIKE PROTEIN 1"/>
    <property type="match status" value="1"/>
</dbReference>
<sequence>MINKPLLSILIATKNRQKYCLNAIESILKNNYSNMEVVVQDNSDDKSLEQMLQKFLLDKRLVYRYTPPPFSSIDNFNAVLGLASGEYVCLIGDDDGITENIFLLTEWAYKNNVDSICPTKLIHYVWPNDKTNGKMVIPYFSKKIWCNNPLENIQPLIEDGIVQYMKFNLPKLYHGIVKLKLLEEVKTKTGYYIGGLSPDIYASISLSKIVNKHVVIDFPVTIAGASPKSTTIDNTLGKHSGKLENAPHFRDRGDYIWESIVPRFYSVQTIWAETAIKAIKDMEIEVDLSKLNLQKMLAAALIDSNAYEDLFIEEIQKIKPFEYDSFMRDVKKYQKKLKINSLFSRIFNGVPRKYIYRTVRITNIADIDTCTHLSNNELTKRYNLKKILSDFNGKLK</sequence>
<dbReference type="SUPFAM" id="SSF53448">
    <property type="entry name" value="Nucleotide-diphospho-sugar transferases"/>
    <property type="match status" value="1"/>
</dbReference>
<evidence type="ECO:0000313" key="2">
    <source>
        <dbReference type="EMBL" id="MDY3513636.1"/>
    </source>
</evidence>
<name>A0AAP6HH01_RIEAN</name>
<proteinExistence type="predicted"/>
<dbReference type="RefSeq" id="WP_081271760.1">
    <property type="nucleotide sequence ID" value="NZ_CP168321.1"/>
</dbReference>
<dbReference type="Proteomes" id="UP001284033">
    <property type="component" value="Unassembled WGS sequence"/>
</dbReference>
<dbReference type="InterPro" id="IPR001173">
    <property type="entry name" value="Glyco_trans_2-like"/>
</dbReference>
<dbReference type="InterPro" id="IPR029044">
    <property type="entry name" value="Nucleotide-diphossugar_trans"/>
</dbReference>
<dbReference type="Gene3D" id="3.90.550.10">
    <property type="entry name" value="Spore Coat Polysaccharide Biosynthesis Protein SpsA, Chain A"/>
    <property type="match status" value="1"/>
</dbReference>
<feature type="domain" description="Glycosyltransferase 2-like" evidence="1">
    <location>
        <begin position="8"/>
        <end position="129"/>
    </location>
</feature>
<dbReference type="GO" id="GO:0016758">
    <property type="term" value="F:hexosyltransferase activity"/>
    <property type="evidence" value="ECO:0007669"/>
    <property type="project" value="UniProtKB-ARBA"/>
</dbReference>
<dbReference type="EMBL" id="JAQZHK010000013">
    <property type="protein sequence ID" value="MDY3513636.1"/>
    <property type="molecule type" value="Genomic_DNA"/>
</dbReference>
<organism evidence="2 3">
    <name type="scientific">Riemerella anatipestifer</name>
    <name type="common">Moraxella anatipestifer</name>
    <dbReference type="NCBI Taxonomy" id="34085"/>
    <lineage>
        <taxon>Bacteria</taxon>
        <taxon>Pseudomonadati</taxon>
        <taxon>Bacteroidota</taxon>
        <taxon>Flavobacteriia</taxon>
        <taxon>Flavobacteriales</taxon>
        <taxon>Weeksellaceae</taxon>
        <taxon>Riemerella</taxon>
    </lineage>
</organism>
<reference evidence="2" key="1">
    <citation type="submission" date="2023-01" db="EMBL/GenBank/DDBJ databases">
        <title>Genome-based studies on antimicrobial resistance profiles of Riemerella anatipestifer in China, 1994 to 2021.</title>
        <authorList>
            <person name="Yang Z."/>
            <person name="Zhu D."/>
        </authorList>
    </citation>
    <scope>NUCLEOTIDE SEQUENCE</scope>
    <source>
        <strain evidence="2">RCAD1218</strain>
    </source>
</reference>